<feature type="domain" description="Glycosyl transferase family 3 N-terminal" evidence="11">
    <location>
        <begin position="4"/>
        <end position="64"/>
    </location>
</feature>
<evidence type="ECO:0000256" key="2">
    <source>
        <dbReference type="ARBA" id="ARBA00022605"/>
    </source>
</evidence>
<dbReference type="Gene3D" id="3.40.1030.10">
    <property type="entry name" value="Nucleoside phosphorylase/phosphoribosyltransferase catalytic domain"/>
    <property type="match status" value="1"/>
</dbReference>
<feature type="binding site" evidence="9">
    <location>
        <position position="227"/>
    </location>
    <ligand>
        <name>Mg(2+)</name>
        <dbReference type="ChEBI" id="CHEBI:18420"/>
        <label>2</label>
    </ligand>
</feature>
<dbReference type="InterPro" id="IPR017459">
    <property type="entry name" value="Glycosyl_Trfase_fam3_N_dom"/>
</dbReference>
<keyword evidence="3 9" id="KW-0328">Glycosyltransferase</keyword>
<evidence type="ECO:0000256" key="3">
    <source>
        <dbReference type="ARBA" id="ARBA00022676"/>
    </source>
</evidence>
<evidence type="ECO:0000313" key="12">
    <source>
        <dbReference type="EMBL" id="KDN95798.1"/>
    </source>
</evidence>
<dbReference type="UniPathway" id="UPA00035">
    <property type="reaction ID" value="UER00041"/>
</dbReference>
<accession>A0A066ZPR6</accession>
<evidence type="ECO:0000256" key="5">
    <source>
        <dbReference type="ARBA" id="ARBA00022822"/>
    </source>
</evidence>
<keyword evidence="9" id="KW-0460">Magnesium</keyword>
<dbReference type="InterPro" id="IPR000312">
    <property type="entry name" value="Glycosyl_Trfase_fam3"/>
</dbReference>
<feature type="binding site" evidence="9">
    <location>
        <position position="82"/>
    </location>
    <ligand>
        <name>anthranilate</name>
        <dbReference type="ChEBI" id="CHEBI:16567"/>
        <label>1</label>
    </ligand>
</feature>
<feature type="binding site" evidence="9">
    <location>
        <position position="228"/>
    </location>
    <ligand>
        <name>Mg(2+)</name>
        <dbReference type="ChEBI" id="CHEBI:18420"/>
        <label>2</label>
    </ligand>
</feature>
<evidence type="ECO:0000256" key="8">
    <source>
        <dbReference type="ARBA" id="ARBA00061188"/>
    </source>
</evidence>
<dbReference type="FunFam" id="3.40.1030.10:FF:000002">
    <property type="entry name" value="Anthranilate phosphoribosyltransferase"/>
    <property type="match status" value="1"/>
</dbReference>
<dbReference type="STRING" id="28885.EI16_05750"/>
<dbReference type="PANTHER" id="PTHR43285">
    <property type="entry name" value="ANTHRANILATE PHOSPHORIBOSYLTRANSFERASE"/>
    <property type="match status" value="1"/>
</dbReference>
<keyword evidence="9" id="KW-0479">Metal-binding</keyword>
<evidence type="ECO:0000256" key="6">
    <source>
        <dbReference type="ARBA" id="ARBA00023141"/>
    </source>
</evidence>
<feature type="binding site" evidence="9">
    <location>
        <position position="94"/>
    </location>
    <ligand>
        <name>Mg(2+)</name>
        <dbReference type="ChEBI" id="CHEBI:18420"/>
        <label>1</label>
    </ligand>
</feature>
<organism evidence="12 13">
    <name type="scientific">Hydrogenovibrio marinus</name>
    <dbReference type="NCBI Taxonomy" id="28885"/>
    <lineage>
        <taxon>Bacteria</taxon>
        <taxon>Pseudomonadati</taxon>
        <taxon>Pseudomonadota</taxon>
        <taxon>Gammaproteobacteria</taxon>
        <taxon>Thiotrichales</taxon>
        <taxon>Piscirickettsiaceae</taxon>
        <taxon>Hydrogenovibrio</taxon>
    </lineage>
</organism>
<dbReference type="GO" id="GO:0004048">
    <property type="term" value="F:anthranilate phosphoribosyltransferase activity"/>
    <property type="evidence" value="ECO:0007669"/>
    <property type="project" value="UniProtKB-UniRule"/>
</dbReference>
<feature type="binding site" evidence="9">
    <location>
        <position position="168"/>
    </location>
    <ligand>
        <name>anthranilate</name>
        <dbReference type="ChEBI" id="CHEBI:16567"/>
        <label>2</label>
    </ligand>
</feature>
<dbReference type="InterPro" id="IPR005940">
    <property type="entry name" value="Anthranilate_Pribosyl_Tfrase"/>
</dbReference>
<keyword evidence="6 9" id="KW-0057">Aromatic amino acid biosynthesis</keyword>
<evidence type="ECO:0000313" key="13">
    <source>
        <dbReference type="Proteomes" id="UP000027341"/>
    </source>
</evidence>
<comment type="cofactor">
    <cofactor evidence="9">
        <name>Mg(2+)</name>
        <dbReference type="ChEBI" id="CHEBI:18420"/>
    </cofactor>
    <text evidence="9">Binds 2 magnesium ions per monomer.</text>
</comment>
<dbReference type="SUPFAM" id="SSF52418">
    <property type="entry name" value="Nucleoside phosphorylase/phosphoribosyltransferase catalytic domain"/>
    <property type="match status" value="1"/>
</dbReference>
<feature type="domain" description="Glycosyl transferase family 3" evidence="10">
    <location>
        <begin position="75"/>
        <end position="324"/>
    </location>
</feature>
<comment type="similarity">
    <text evidence="8">In the C-terminal section; belongs to the anthranilate phosphoribosyltransferase family.</text>
</comment>
<proteinExistence type="inferred from homology"/>
<dbReference type="Gene3D" id="1.20.970.10">
    <property type="entry name" value="Transferase, Pyrimidine Nucleoside Phosphorylase, Chain C"/>
    <property type="match status" value="1"/>
</dbReference>
<keyword evidence="5 9" id="KW-0822">Tryptophan biosynthesis</keyword>
<comment type="subunit">
    <text evidence="9">Homodimer.</text>
</comment>
<comment type="pathway">
    <text evidence="1 9">Amino-acid biosynthesis; L-tryptophan biosynthesis; L-tryptophan from chorismate: step 2/5.</text>
</comment>
<keyword evidence="13" id="KW-1185">Reference proteome</keyword>
<comment type="catalytic activity">
    <reaction evidence="7 9">
        <text>N-(5-phospho-beta-D-ribosyl)anthranilate + diphosphate = 5-phospho-alpha-D-ribose 1-diphosphate + anthranilate</text>
        <dbReference type="Rhea" id="RHEA:11768"/>
        <dbReference type="ChEBI" id="CHEBI:16567"/>
        <dbReference type="ChEBI" id="CHEBI:18277"/>
        <dbReference type="ChEBI" id="CHEBI:33019"/>
        <dbReference type="ChEBI" id="CHEBI:58017"/>
        <dbReference type="EC" id="2.4.2.18"/>
    </reaction>
</comment>
<protein>
    <recommendedName>
        <fullName evidence="9">Anthranilate phosphoribosyltransferase</fullName>
        <ecNumber evidence="9">2.4.2.18</ecNumber>
    </recommendedName>
</protein>
<dbReference type="InterPro" id="IPR036320">
    <property type="entry name" value="Glycosyl_Trfase_fam3_N_dom_sf"/>
</dbReference>
<dbReference type="GO" id="GO:0000287">
    <property type="term" value="F:magnesium ion binding"/>
    <property type="evidence" value="ECO:0007669"/>
    <property type="project" value="UniProtKB-UniRule"/>
</dbReference>
<dbReference type="EMBL" id="JMIU01000001">
    <property type="protein sequence ID" value="KDN95798.1"/>
    <property type="molecule type" value="Genomic_DNA"/>
</dbReference>
<dbReference type="SUPFAM" id="SSF47648">
    <property type="entry name" value="Nucleoside phosphorylase/phosphoribosyltransferase N-terminal domain"/>
    <property type="match status" value="1"/>
</dbReference>
<comment type="function">
    <text evidence="9">Catalyzes the transfer of the phosphoribosyl group of 5-phosphorylribose-1-pyrophosphate (PRPP) to anthranilate to yield N-(5'-phosphoribosyl)-anthranilate (PRA).</text>
</comment>
<dbReference type="Pfam" id="PF00591">
    <property type="entry name" value="Glycos_transf_3"/>
    <property type="match status" value="1"/>
</dbReference>
<keyword evidence="2 9" id="KW-0028">Amino-acid biosynthesis</keyword>
<evidence type="ECO:0000256" key="9">
    <source>
        <dbReference type="HAMAP-Rule" id="MF_00211"/>
    </source>
</evidence>
<feature type="binding site" evidence="9">
    <location>
        <position position="122"/>
    </location>
    <ligand>
        <name>5-phospho-alpha-D-ribose 1-diphosphate</name>
        <dbReference type="ChEBI" id="CHEBI:58017"/>
    </ligand>
</feature>
<evidence type="ECO:0000259" key="10">
    <source>
        <dbReference type="Pfam" id="PF00591"/>
    </source>
</evidence>
<keyword evidence="4 9" id="KW-0808">Transferase</keyword>
<dbReference type="AlphaFoldDB" id="A0A066ZPR6"/>
<name>A0A066ZPR6_HYDMR</name>
<feature type="binding site" evidence="9">
    <location>
        <position position="228"/>
    </location>
    <ligand>
        <name>Mg(2+)</name>
        <dbReference type="ChEBI" id="CHEBI:18420"/>
        <label>1</label>
    </ligand>
</feature>
<comment type="similarity">
    <text evidence="9">Belongs to the anthranilate phosphoribosyltransferase family.</text>
</comment>
<dbReference type="RefSeq" id="WP_029910641.1">
    <property type="nucleotide sequence ID" value="NZ_AP020335.1"/>
</dbReference>
<evidence type="ECO:0000256" key="1">
    <source>
        <dbReference type="ARBA" id="ARBA00004907"/>
    </source>
</evidence>
<sequence length="340" mass="36158">MNVKDVLNQLLDRRDLTSEQMEMVMNALMSGETTDAQTAAILIALRVKGETVEEMTAAAKVMRSLSTKVVIEDNEHLLDTCGTGGDGINAFNISTASAFVAATAGVKVAKHGGRSNAGKSGSADVLEAAGVNLDLTAEQVAECVKELGIGFMFAPAHHSAMKHVVGVRRELGVRTLFNILGPLANPAAAPNQVLGVYSKDLLMPFAQVLQALGSKHVMVVHAEDGMDEISIASLTHVVELKDGVITEWTIDPYDYDMDHADLSELAIESAQESVNIITAVFANDEGAAKDIVCLNAGAAIYTAGMAKDYAEGVLIAKRLITEGKVMQKFHAFIDKTQAFK</sequence>
<dbReference type="NCBIfam" id="TIGR01245">
    <property type="entry name" value="trpD"/>
    <property type="match status" value="1"/>
</dbReference>
<dbReference type="EC" id="2.4.2.18" evidence="9"/>
<evidence type="ECO:0000259" key="11">
    <source>
        <dbReference type="Pfam" id="PF02885"/>
    </source>
</evidence>
<reference evidence="12 13" key="1">
    <citation type="submission" date="2014-04" db="EMBL/GenBank/DDBJ databases">
        <title>Draft genome sequence of Hydrogenovibrio marinus MH-110, a model organism for aerobic H2 metabolism.</title>
        <authorList>
            <person name="Cha H.J."/>
            <person name="Jo B.H."/>
            <person name="Hwang B.H."/>
        </authorList>
    </citation>
    <scope>NUCLEOTIDE SEQUENCE [LARGE SCALE GENOMIC DNA]</scope>
    <source>
        <strain evidence="12 13">MH-110</strain>
    </source>
</reference>
<dbReference type="Pfam" id="PF02885">
    <property type="entry name" value="Glycos_trans_3N"/>
    <property type="match status" value="1"/>
</dbReference>
<evidence type="ECO:0000256" key="7">
    <source>
        <dbReference type="ARBA" id="ARBA00052328"/>
    </source>
</evidence>
<dbReference type="GO" id="GO:0005829">
    <property type="term" value="C:cytosol"/>
    <property type="evidence" value="ECO:0007669"/>
    <property type="project" value="TreeGrafter"/>
</dbReference>
<gene>
    <name evidence="9 12" type="primary">trpD</name>
    <name evidence="12" type="ORF">EI16_05750</name>
</gene>
<dbReference type="InterPro" id="IPR035902">
    <property type="entry name" value="Nuc_phospho_transferase"/>
</dbReference>
<feature type="binding site" evidence="9">
    <location>
        <begin position="85"/>
        <end position="86"/>
    </location>
    <ligand>
        <name>5-phospho-alpha-D-ribose 1-diphosphate</name>
        <dbReference type="ChEBI" id="CHEBI:58017"/>
    </ligand>
</feature>
<dbReference type="Proteomes" id="UP000027341">
    <property type="component" value="Unassembled WGS sequence"/>
</dbReference>
<comment type="caution">
    <text evidence="9">Lacks conserved residue(s) required for the propagation of feature annotation.</text>
</comment>
<evidence type="ECO:0000256" key="4">
    <source>
        <dbReference type="ARBA" id="ARBA00022679"/>
    </source>
</evidence>
<dbReference type="GO" id="GO:0000162">
    <property type="term" value="P:L-tryptophan biosynthetic process"/>
    <property type="evidence" value="ECO:0007669"/>
    <property type="project" value="UniProtKB-UniRule"/>
</dbReference>
<dbReference type="PANTHER" id="PTHR43285:SF2">
    <property type="entry name" value="ANTHRANILATE PHOSPHORIBOSYLTRANSFERASE"/>
    <property type="match status" value="1"/>
</dbReference>
<feature type="binding site" evidence="9">
    <location>
        <begin position="92"/>
        <end position="95"/>
    </location>
    <ligand>
        <name>5-phospho-alpha-D-ribose 1-diphosphate</name>
        <dbReference type="ChEBI" id="CHEBI:58017"/>
    </ligand>
</feature>
<dbReference type="HAMAP" id="MF_00211">
    <property type="entry name" value="TrpD"/>
    <property type="match status" value="1"/>
</dbReference>
<comment type="caution">
    <text evidence="12">The sequence shown here is derived from an EMBL/GenBank/DDBJ whole genome shotgun (WGS) entry which is preliminary data.</text>
</comment>
<feature type="binding site" evidence="9">
    <location>
        <position position="82"/>
    </location>
    <ligand>
        <name>5-phospho-alpha-D-ribose 1-diphosphate</name>
        <dbReference type="ChEBI" id="CHEBI:58017"/>
    </ligand>
</feature>